<name>A0A0A9F3N1_ARUDO</name>
<organism evidence="2">
    <name type="scientific">Arundo donax</name>
    <name type="common">Giant reed</name>
    <name type="synonym">Donax arundinaceus</name>
    <dbReference type="NCBI Taxonomy" id="35708"/>
    <lineage>
        <taxon>Eukaryota</taxon>
        <taxon>Viridiplantae</taxon>
        <taxon>Streptophyta</taxon>
        <taxon>Embryophyta</taxon>
        <taxon>Tracheophyta</taxon>
        <taxon>Spermatophyta</taxon>
        <taxon>Magnoliopsida</taxon>
        <taxon>Liliopsida</taxon>
        <taxon>Poales</taxon>
        <taxon>Poaceae</taxon>
        <taxon>PACMAD clade</taxon>
        <taxon>Arundinoideae</taxon>
        <taxon>Arundineae</taxon>
        <taxon>Arundo</taxon>
    </lineage>
</organism>
<reference evidence="2" key="2">
    <citation type="journal article" date="2015" name="Data Brief">
        <title>Shoot transcriptome of the giant reed, Arundo donax.</title>
        <authorList>
            <person name="Barrero R.A."/>
            <person name="Guerrero F.D."/>
            <person name="Moolhuijzen P."/>
            <person name="Goolsby J.A."/>
            <person name="Tidwell J."/>
            <person name="Bellgard S.E."/>
            <person name="Bellgard M.I."/>
        </authorList>
    </citation>
    <scope>NUCLEOTIDE SEQUENCE</scope>
    <source>
        <tissue evidence="2">Shoot tissue taken approximately 20 cm above the soil surface</tissue>
    </source>
</reference>
<dbReference type="GO" id="GO:0048366">
    <property type="term" value="P:leaf development"/>
    <property type="evidence" value="ECO:0007669"/>
    <property type="project" value="TreeGrafter"/>
</dbReference>
<protein>
    <submittedName>
        <fullName evidence="2">CAPP1</fullName>
    </submittedName>
</protein>
<keyword evidence="1" id="KW-0602">Photosynthesis</keyword>
<dbReference type="GO" id="GO:0005829">
    <property type="term" value="C:cytosol"/>
    <property type="evidence" value="ECO:0007669"/>
    <property type="project" value="TreeGrafter"/>
</dbReference>
<sequence>MSTFGLSLVRLDIRQESDRHTDVMDAITEYLGLGSYRQWPEEKRQEWLLSELMERGRYLVRTFPSQK</sequence>
<dbReference type="PANTHER" id="PTHR30523:SF33">
    <property type="entry name" value="PHOSPHOENOLPYRUVATE CARBOXYLASE 3"/>
    <property type="match status" value="1"/>
</dbReference>
<dbReference type="InterPro" id="IPR015813">
    <property type="entry name" value="Pyrv/PenolPyrv_kinase-like_dom"/>
</dbReference>
<accession>A0A0A9F3N1</accession>
<dbReference type="GO" id="GO:0048046">
    <property type="term" value="C:apoplast"/>
    <property type="evidence" value="ECO:0007669"/>
    <property type="project" value="TreeGrafter"/>
</dbReference>
<dbReference type="EMBL" id="GBRH01190306">
    <property type="protein sequence ID" value="JAE07590.1"/>
    <property type="molecule type" value="Transcribed_RNA"/>
</dbReference>
<proteinExistence type="predicted"/>
<dbReference type="Pfam" id="PF00311">
    <property type="entry name" value="PEPcase"/>
    <property type="match status" value="1"/>
</dbReference>
<dbReference type="GO" id="GO:0008964">
    <property type="term" value="F:phosphoenolpyruvate carboxylase activity"/>
    <property type="evidence" value="ECO:0007669"/>
    <property type="project" value="InterPro"/>
</dbReference>
<dbReference type="AlphaFoldDB" id="A0A0A9F3N1"/>
<evidence type="ECO:0000256" key="1">
    <source>
        <dbReference type="ARBA" id="ARBA00022531"/>
    </source>
</evidence>
<dbReference type="GO" id="GO:0006099">
    <property type="term" value="P:tricarboxylic acid cycle"/>
    <property type="evidence" value="ECO:0007669"/>
    <property type="project" value="InterPro"/>
</dbReference>
<dbReference type="InterPro" id="IPR021135">
    <property type="entry name" value="PEP_COase"/>
</dbReference>
<reference evidence="2" key="1">
    <citation type="submission" date="2014-09" db="EMBL/GenBank/DDBJ databases">
        <authorList>
            <person name="Magalhaes I.L.F."/>
            <person name="Oliveira U."/>
            <person name="Santos F.R."/>
            <person name="Vidigal T.H.D.A."/>
            <person name="Brescovit A.D."/>
            <person name="Santos A.J."/>
        </authorList>
    </citation>
    <scope>NUCLEOTIDE SEQUENCE</scope>
    <source>
        <tissue evidence="2">Shoot tissue taken approximately 20 cm above the soil surface</tissue>
    </source>
</reference>
<dbReference type="GO" id="GO:0015979">
    <property type="term" value="P:photosynthesis"/>
    <property type="evidence" value="ECO:0007669"/>
    <property type="project" value="UniProtKB-KW"/>
</dbReference>
<evidence type="ECO:0000313" key="2">
    <source>
        <dbReference type="EMBL" id="JAE07590.1"/>
    </source>
</evidence>
<dbReference type="GO" id="GO:0009507">
    <property type="term" value="C:chloroplast"/>
    <property type="evidence" value="ECO:0007669"/>
    <property type="project" value="TreeGrafter"/>
</dbReference>
<dbReference type="SUPFAM" id="SSF51621">
    <property type="entry name" value="Phosphoenolpyruvate/pyruvate domain"/>
    <property type="match status" value="1"/>
</dbReference>
<dbReference type="GO" id="GO:0015977">
    <property type="term" value="P:carbon fixation"/>
    <property type="evidence" value="ECO:0007669"/>
    <property type="project" value="InterPro"/>
</dbReference>
<dbReference type="PANTHER" id="PTHR30523">
    <property type="entry name" value="PHOSPHOENOLPYRUVATE CARBOXYLASE"/>
    <property type="match status" value="1"/>
</dbReference>